<comment type="caution">
    <text evidence="5">The sequence shown here is derived from an EMBL/GenBank/DDBJ whole genome shotgun (WGS) entry which is preliminary data.</text>
</comment>
<dbReference type="AlphaFoldDB" id="W9YQY4"/>
<name>W9YQY4_9EURO</name>
<dbReference type="PANTHER" id="PTHR14021:SF15">
    <property type="entry name" value="IRON-SULFUR CLUSTER CO-CHAPERONE PROTEIN HSCB"/>
    <property type="match status" value="1"/>
</dbReference>
<dbReference type="eggNOG" id="KOG3192">
    <property type="taxonomic scope" value="Eukaryota"/>
</dbReference>
<dbReference type="GO" id="GO:0001671">
    <property type="term" value="F:ATPase activator activity"/>
    <property type="evidence" value="ECO:0007669"/>
    <property type="project" value="InterPro"/>
</dbReference>
<feature type="compositionally biased region" description="Polar residues" evidence="3">
    <location>
        <begin position="44"/>
        <end position="64"/>
    </location>
</feature>
<dbReference type="HOGENOM" id="CLU_068529_1_0_1"/>
<dbReference type="Proteomes" id="UP000019478">
    <property type="component" value="Unassembled WGS sequence"/>
</dbReference>
<evidence type="ECO:0000313" key="6">
    <source>
        <dbReference type="Proteomes" id="UP000019478"/>
    </source>
</evidence>
<feature type="region of interest" description="Disordered" evidence="3">
    <location>
        <begin position="26"/>
        <end position="126"/>
    </location>
</feature>
<dbReference type="Gene3D" id="1.20.1280.20">
    <property type="entry name" value="HscB, C-terminal domain"/>
    <property type="match status" value="1"/>
</dbReference>
<feature type="domain" description="J" evidence="4">
    <location>
        <begin position="127"/>
        <end position="206"/>
    </location>
</feature>
<keyword evidence="2" id="KW-0143">Chaperone</keyword>
<feature type="compositionally biased region" description="Basic residues" evidence="3">
    <location>
        <begin position="87"/>
        <end position="105"/>
    </location>
</feature>
<dbReference type="NCBIfam" id="TIGR00714">
    <property type="entry name" value="hscB"/>
    <property type="match status" value="1"/>
</dbReference>
<dbReference type="Pfam" id="PF07743">
    <property type="entry name" value="HSCB_C"/>
    <property type="match status" value="1"/>
</dbReference>
<dbReference type="SUPFAM" id="SSF47144">
    <property type="entry name" value="HSC20 (HSCB), C-terminal oligomerisation domain"/>
    <property type="match status" value="1"/>
</dbReference>
<dbReference type="EMBL" id="AMGY01000001">
    <property type="protein sequence ID" value="EXJ91676.1"/>
    <property type="molecule type" value="Genomic_DNA"/>
</dbReference>
<accession>W9YQY4</accession>
<dbReference type="InterPro" id="IPR001623">
    <property type="entry name" value="DnaJ_domain"/>
</dbReference>
<evidence type="ECO:0000256" key="2">
    <source>
        <dbReference type="ARBA" id="ARBA00023186"/>
    </source>
</evidence>
<feature type="compositionally biased region" description="Basic and acidic residues" evidence="3">
    <location>
        <begin position="106"/>
        <end position="116"/>
    </location>
</feature>
<dbReference type="InterPro" id="IPR004640">
    <property type="entry name" value="HscB"/>
</dbReference>
<organism evidence="5 6">
    <name type="scientific">Capronia epimyces CBS 606.96</name>
    <dbReference type="NCBI Taxonomy" id="1182542"/>
    <lineage>
        <taxon>Eukaryota</taxon>
        <taxon>Fungi</taxon>
        <taxon>Dikarya</taxon>
        <taxon>Ascomycota</taxon>
        <taxon>Pezizomycotina</taxon>
        <taxon>Eurotiomycetes</taxon>
        <taxon>Chaetothyriomycetidae</taxon>
        <taxon>Chaetothyriales</taxon>
        <taxon>Herpotrichiellaceae</taxon>
        <taxon>Capronia</taxon>
    </lineage>
</organism>
<dbReference type="RefSeq" id="XP_007728566.1">
    <property type="nucleotide sequence ID" value="XM_007730376.1"/>
</dbReference>
<dbReference type="PANTHER" id="PTHR14021">
    <property type="entry name" value="IRON-SULFUR CLUSTER CO-CHAPERONE PROTEIN HSCB"/>
    <property type="match status" value="1"/>
</dbReference>
<dbReference type="InterPro" id="IPR036386">
    <property type="entry name" value="HscB_C_sf"/>
</dbReference>
<dbReference type="GeneID" id="19164366"/>
<evidence type="ECO:0000256" key="1">
    <source>
        <dbReference type="ARBA" id="ARBA00010476"/>
    </source>
</evidence>
<proteinExistence type="inferred from homology"/>
<dbReference type="GO" id="GO:0051087">
    <property type="term" value="F:protein-folding chaperone binding"/>
    <property type="evidence" value="ECO:0007669"/>
    <property type="project" value="InterPro"/>
</dbReference>
<dbReference type="InterPro" id="IPR009073">
    <property type="entry name" value="HscB_oligo_C"/>
</dbReference>
<evidence type="ECO:0000259" key="4">
    <source>
        <dbReference type="PROSITE" id="PS50076"/>
    </source>
</evidence>
<reference evidence="5 6" key="1">
    <citation type="submission" date="2013-03" db="EMBL/GenBank/DDBJ databases">
        <title>The Genome Sequence of Capronia epimyces CBS 606.96.</title>
        <authorList>
            <consortium name="The Broad Institute Genomics Platform"/>
            <person name="Cuomo C."/>
            <person name="de Hoog S."/>
            <person name="Gorbushina A."/>
            <person name="Walker B."/>
            <person name="Young S.K."/>
            <person name="Zeng Q."/>
            <person name="Gargeya S."/>
            <person name="Fitzgerald M."/>
            <person name="Haas B."/>
            <person name="Abouelleil A."/>
            <person name="Allen A.W."/>
            <person name="Alvarado L."/>
            <person name="Arachchi H.M."/>
            <person name="Berlin A.M."/>
            <person name="Chapman S.B."/>
            <person name="Gainer-Dewar J."/>
            <person name="Goldberg J."/>
            <person name="Griggs A."/>
            <person name="Gujja S."/>
            <person name="Hansen M."/>
            <person name="Howarth C."/>
            <person name="Imamovic A."/>
            <person name="Ireland A."/>
            <person name="Larimer J."/>
            <person name="McCowan C."/>
            <person name="Murphy C."/>
            <person name="Pearson M."/>
            <person name="Poon T.W."/>
            <person name="Priest M."/>
            <person name="Roberts A."/>
            <person name="Saif S."/>
            <person name="Shea T."/>
            <person name="Sisk P."/>
            <person name="Sykes S."/>
            <person name="Wortman J."/>
            <person name="Nusbaum C."/>
            <person name="Birren B."/>
        </authorList>
    </citation>
    <scope>NUCLEOTIDE SEQUENCE [LARGE SCALE GENOMIC DNA]</scope>
    <source>
        <strain evidence="5 6">CBS 606.96</strain>
    </source>
</reference>
<dbReference type="InterPro" id="IPR036869">
    <property type="entry name" value="J_dom_sf"/>
</dbReference>
<sequence length="308" mass="34364">MSSAAPTRQALRHLRHLCTAEPFTSTRAPACQPAGPRREASATPAATRTSCLLPSRRSFSTRRGLSQEARSSSAASPSASSTDGLKHTHTHGHAHSHHPNRHHQHDKPEPTTKEDASTTTATPDITNHYTLFPTTLAAGPPPHGPFDIPAAQLKREFLQLQALHHPDKYHHSPAAHRHARAMSSLLNTAYKTLADPLLRARYLLHHSYGVDITAEDNNTHRGLSDQHTLLEVLEAQEAIEEATTQAQIDSLKEENDARIRDTEKLLAEAFEKEDIELAKRECIRLNYWRSLQQGLHDWEPGKEVRLIH</sequence>
<dbReference type="GO" id="GO:0044571">
    <property type="term" value="P:[2Fe-2S] cluster assembly"/>
    <property type="evidence" value="ECO:0007669"/>
    <property type="project" value="InterPro"/>
</dbReference>
<keyword evidence="6" id="KW-1185">Reference proteome</keyword>
<dbReference type="PROSITE" id="PS50076">
    <property type="entry name" value="DNAJ_2"/>
    <property type="match status" value="1"/>
</dbReference>
<evidence type="ECO:0000313" key="5">
    <source>
        <dbReference type="EMBL" id="EXJ91676.1"/>
    </source>
</evidence>
<dbReference type="Gene3D" id="1.10.287.110">
    <property type="entry name" value="DnaJ domain"/>
    <property type="match status" value="1"/>
</dbReference>
<dbReference type="CDD" id="cd06257">
    <property type="entry name" value="DnaJ"/>
    <property type="match status" value="1"/>
</dbReference>
<dbReference type="GO" id="GO:0051259">
    <property type="term" value="P:protein complex oligomerization"/>
    <property type="evidence" value="ECO:0007669"/>
    <property type="project" value="InterPro"/>
</dbReference>
<protein>
    <recommendedName>
        <fullName evidence="4">J domain-containing protein</fullName>
    </recommendedName>
</protein>
<evidence type="ECO:0000256" key="3">
    <source>
        <dbReference type="SAM" id="MobiDB-lite"/>
    </source>
</evidence>
<dbReference type="OrthoDB" id="448954at2759"/>
<dbReference type="STRING" id="1182542.W9YQY4"/>
<dbReference type="GO" id="GO:0005739">
    <property type="term" value="C:mitochondrion"/>
    <property type="evidence" value="ECO:0007669"/>
    <property type="project" value="TreeGrafter"/>
</dbReference>
<gene>
    <name evidence="5" type="ORF">A1O3_00226</name>
</gene>
<feature type="compositionally biased region" description="Low complexity" evidence="3">
    <location>
        <begin position="69"/>
        <end position="81"/>
    </location>
</feature>
<comment type="similarity">
    <text evidence="1">Belongs to the HscB family.</text>
</comment>
<dbReference type="SUPFAM" id="SSF46565">
    <property type="entry name" value="Chaperone J-domain"/>
    <property type="match status" value="1"/>
</dbReference>